<feature type="region of interest" description="Disordered" evidence="2">
    <location>
        <begin position="20"/>
        <end position="141"/>
    </location>
</feature>
<feature type="compositionally biased region" description="Polar residues" evidence="2">
    <location>
        <begin position="341"/>
        <end position="351"/>
    </location>
</feature>
<evidence type="ECO:0000256" key="2">
    <source>
        <dbReference type="SAM" id="MobiDB-lite"/>
    </source>
</evidence>
<feature type="compositionally biased region" description="Polar residues" evidence="2">
    <location>
        <begin position="287"/>
        <end position="296"/>
    </location>
</feature>
<evidence type="ECO:0000313" key="5">
    <source>
        <dbReference type="Proteomes" id="UP000567179"/>
    </source>
</evidence>
<evidence type="ECO:0000259" key="3">
    <source>
        <dbReference type="PROSITE" id="PS50157"/>
    </source>
</evidence>
<dbReference type="PROSITE" id="PS50157">
    <property type="entry name" value="ZINC_FINGER_C2H2_2"/>
    <property type="match status" value="1"/>
</dbReference>
<keyword evidence="1" id="KW-0863">Zinc-finger</keyword>
<feature type="domain" description="C2H2-type" evidence="3">
    <location>
        <begin position="376"/>
        <end position="407"/>
    </location>
</feature>
<evidence type="ECO:0000313" key="4">
    <source>
        <dbReference type="EMBL" id="KAF5323744.1"/>
    </source>
</evidence>
<feature type="compositionally biased region" description="Basic residues" evidence="2">
    <location>
        <begin position="257"/>
        <end position="268"/>
    </location>
</feature>
<keyword evidence="5" id="KW-1185">Reference proteome</keyword>
<protein>
    <recommendedName>
        <fullName evidence="3">C2H2-type domain-containing protein</fullName>
    </recommendedName>
</protein>
<evidence type="ECO:0000256" key="1">
    <source>
        <dbReference type="PROSITE-ProRule" id="PRU00042"/>
    </source>
</evidence>
<dbReference type="EMBL" id="JAACJJ010000017">
    <property type="protein sequence ID" value="KAF5323744.1"/>
    <property type="molecule type" value="Genomic_DNA"/>
</dbReference>
<feature type="region of interest" description="Disordered" evidence="2">
    <location>
        <begin position="324"/>
        <end position="351"/>
    </location>
</feature>
<keyword evidence="1" id="KW-0862">Zinc</keyword>
<proteinExistence type="predicted"/>
<name>A0A8H5F4U5_9AGAR</name>
<sequence>MTPTDFGIVVVNLSGEVHVQSGSHVAGKSERFDTSYEPHVGTKLNASGVDRPSCPSANKPVAATAPGKPAPGEGYPDSDSDSCSESDTSSDADEAPEILKSPRQETSPDIVRSWRTKAYEAISSAPENDQNTDGVQSKAKRNGIKLSLEPFHSSAPVTPSKFNFDIQTVYSPPASKSPSTPTTSWLVSPLRSPIRKCTYEDLSENENASPITLAKRVRRRVFEDGEGVNPALILAPLPQPDKARQPRKTEKCGAANKAKRPANRKTKKVTFGCGAGEGSHEAKGSQDESNASSGSRYATPPQHAAEEVGTGAVHVYPELDHAALNGNDQFTSGERKEDVSTADQSLAGPSSSIPKLTDADILVICQDTQLQADGTFHCAVFWGCDRTFTYKSALKRHLKEVHGTVRAVCDKCGVELSRNDKFTRDRHRCRVSDSQAL</sequence>
<dbReference type="OrthoDB" id="8434870at2759"/>
<feature type="compositionally biased region" description="Basic and acidic residues" evidence="2">
    <location>
        <begin position="27"/>
        <end position="36"/>
    </location>
</feature>
<dbReference type="Proteomes" id="UP000567179">
    <property type="component" value="Unassembled WGS sequence"/>
</dbReference>
<comment type="caution">
    <text evidence="4">The sequence shown here is derived from an EMBL/GenBank/DDBJ whole genome shotgun (WGS) entry which is preliminary data.</text>
</comment>
<feature type="compositionally biased region" description="Basic and acidic residues" evidence="2">
    <location>
        <begin position="241"/>
        <end position="251"/>
    </location>
</feature>
<feature type="compositionally biased region" description="Polar residues" evidence="2">
    <location>
        <begin position="125"/>
        <end position="135"/>
    </location>
</feature>
<dbReference type="Gene3D" id="3.30.160.60">
    <property type="entry name" value="Classic Zinc Finger"/>
    <property type="match status" value="1"/>
</dbReference>
<gene>
    <name evidence="4" type="ORF">D9619_012873</name>
</gene>
<dbReference type="AlphaFoldDB" id="A0A8H5F4U5"/>
<organism evidence="4 5">
    <name type="scientific">Psilocybe cf. subviscida</name>
    <dbReference type="NCBI Taxonomy" id="2480587"/>
    <lineage>
        <taxon>Eukaryota</taxon>
        <taxon>Fungi</taxon>
        <taxon>Dikarya</taxon>
        <taxon>Basidiomycota</taxon>
        <taxon>Agaricomycotina</taxon>
        <taxon>Agaricomycetes</taxon>
        <taxon>Agaricomycetidae</taxon>
        <taxon>Agaricales</taxon>
        <taxon>Agaricineae</taxon>
        <taxon>Strophariaceae</taxon>
        <taxon>Psilocybe</taxon>
    </lineage>
</organism>
<dbReference type="InterPro" id="IPR013087">
    <property type="entry name" value="Znf_C2H2_type"/>
</dbReference>
<dbReference type="GO" id="GO:0008270">
    <property type="term" value="F:zinc ion binding"/>
    <property type="evidence" value="ECO:0007669"/>
    <property type="project" value="UniProtKB-KW"/>
</dbReference>
<reference evidence="4 5" key="1">
    <citation type="journal article" date="2020" name="ISME J.">
        <title>Uncovering the hidden diversity of litter-decomposition mechanisms in mushroom-forming fungi.</title>
        <authorList>
            <person name="Floudas D."/>
            <person name="Bentzer J."/>
            <person name="Ahren D."/>
            <person name="Johansson T."/>
            <person name="Persson P."/>
            <person name="Tunlid A."/>
        </authorList>
    </citation>
    <scope>NUCLEOTIDE SEQUENCE [LARGE SCALE GENOMIC DNA]</scope>
    <source>
        <strain evidence="4 5">CBS 101986</strain>
    </source>
</reference>
<accession>A0A8H5F4U5</accession>
<keyword evidence="1" id="KW-0479">Metal-binding</keyword>
<feature type="region of interest" description="Disordered" evidence="2">
    <location>
        <begin position="231"/>
        <end position="306"/>
    </location>
</feature>
<feature type="compositionally biased region" description="Acidic residues" evidence="2">
    <location>
        <begin position="76"/>
        <end position="96"/>
    </location>
</feature>